<dbReference type="InterPro" id="IPR007197">
    <property type="entry name" value="rSAM"/>
</dbReference>
<evidence type="ECO:0000259" key="10">
    <source>
        <dbReference type="PROSITE" id="PS51918"/>
    </source>
</evidence>
<evidence type="ECO:0000256" key="4">
    <source>
        <dbReference type="ARBA" id="ARBA00022691"/>
    </source>
</evidence>
<accession>A0A174A6Z6</accession>
<dbReference type="GO" id="GO:0046872">
    <property type="term" value="F:metal ion binding"/>
    <property type="evidence" value="ECO:0007669"/>
    <property type="project" value="UniProtKB-UniRule"/>
</dbReference>
<dbReference type="InterPro" id="IPR010723">
    <property type="entry name" value="HemN_C"/>
</dbReference>
<gene>
    <name evidence="11" type="primary">hemN</name>
    <name evidence="12" type="synonym">hemW</name>
    <name evidence="12" type="ORF">EAI93_00490</name>
    <name evidence="11" type="ORF">ERS852456_00940</name>
</gene>
<dbReference type="SFLD" id="SFLDF00562">
    <property type="entry name" value="HemN-like__clustered_with_heat"/>
    <property type="match status" value="1"/>
</dbReference>
<dbReference type="InterPro" id="IPR013785">
    <property type="entry name" value="Aldolase_TIM"/>
</dbReference>
<dbReference type="CDD" id="cd01335">
    <property type="entry name" value="Radical_SAM"/>
    <property type="match status" value="1"/>
</dbReference>
<keyword evidence="8 9" id="KW-0143">Chaperone</keyword>
<dbReference type="SFLD" id="SFLDS00029">
    <property type="entry name" value="Radical_SAM"/>
    <property type="match status" value="1"/>
</dbReference>
<dbReference type="EMBL" id="CYZO01000009">
    <property type="protein sequence ID" value="CUN83669.1"/>
    <property type="molecule type" value="Genomic_DNA"/>
</dbReference>
<proteinExistence type="inferred from homology"/>
<evidence type="ECO:0000313" key="14">
    <source>
        <dbReference type="Proteomes" id="UP000292665"/>
    </source>
</evidence>
<feature type="domain" description="Radical SAM core" evidence="10">
    <location>
        <begin position="1"/>
        <end position="235"/>
    </location>
</feature>
<dbReference type="InterPro" id="IPR004559">
    <property type="entry name" value="HemW-like"/>
</dbReference>
<dbReference type="InterPro" id="IPR058240">
    <property type="entry name" value="rSAM_sf"/>
</dbReference>
<name>A0A174A6Z6_9FIRM</name>
<dbReference type="GO" id="GO:0051539">
    <property type="term" value="F:4 iron, 4 sulfur cluster binding"/>
    <property type="evidence" value="ECO:0007669"/>
    <property type="project" value="UniProtKB-UniRule"/>
</dbReference>
<keyword evidence="4 9" id="KW-0949">S-adenosyl-L-methionine</keyword>
<evidence type="ECO:0000256" key="2">
    <source>
        <dbReference type="ARBA" id="ARBA00017228"/>
    </source>
</evidence>
<keyword evidence="7 9" id="KW-0411">Iron-sulfur</keyword>
<dbReference type="GeneID" id="97329027"/>
<keyword evidence="6 9" id="KW-0408">Iron</keyword>
<dbReference type="Proteomes" id="UP000292665">
    <property type="component" value="Unassembled WGS sequence"/>
</dbReference>
<reference evidence="12 14" key="2">
    <citation type="journal article" date="2019" name="Science, e1252229">
        <title>Invertible promoters mediate bacterial phase variation, antibiotic resistance, and host adaptation in the gut.</title>
        <authorList>
            <person name="Jiang X."/>
            <person name="Hall A.B."/>
            <person name="Arthur T.D."/>
            <person name="Plichta D.R."/>
            <person name="Covington C.T."/>
            <person name="Poyet M."/>
            <person name="Crothers J."/>
            <person name="Moses P.L."/>
            <person name="Tolonen A.C."/>
            <person name="Vlamakis H."/>
            <person name="Alm E.J."/>
            <person name="Xavier R.J."/>
        </authorList>
    </citation>
    <scope>NUCLEOTIDE SEQUENCE [LARGE SCALE GENOMIC DNA]</scope>
    <source>
        <strain evidence="12">Aa_0143</strain>
        <strain evidence="14">aa_0143</strain>
    </source>
</reference>
<evidence type="ECO:0000256" key="8">
    <source>
        <dbReference type="ARBA" id="ARBA00023186"/>
    </source>
</evidence>
<evidence type="ECO:0000313" key="13">
    <source>
        <dbReference type="Proteomes" id="UP000095787"/>
    </source>
</evidence>
<evidence type="ECO:0000313" key="12">
    <source>
        <dbReference type="EMBL" id="RYS82220.1"/>
    </source>
</evidence>
<dbReference type="Pfam" id="PF06969">
    <property type="entry name" value="HemN_C"/>
    <property type="match status" value="1"/>
</dbReference>
<dbReference type="EMBL" id="RCYR01000001">
    <property type="protein sequence ID" value="RYS82220.1"/>
    <property type="molecule type" value="Genomic_DNA"/>
</dbReference>
<evidence type="ECO:0000256" key="9">
    <source>
        <dbReference type="RuleBase" id="RU364116"/>
    </source>
</evidence>
<dbReference type="GO" id="GO:0005737">
    <property type="term" value="C:cytoplasm"/>
    <property type="evidence" value="ECO:0007669"/>
    <property type="project" value="UniProtKB-SubCell"/>
</dbReference>
<keyword evidence="5 9" id="KW-0479">Metal-binding</keyword>
<protein>
    <recommendedName>
        <fullName evidence="2 9">Heme chaperone HemW</fullName>
    </recommendedName>
</protein>
<dbReference type="PANTHER" id="PTHR13932">
    <property type="entry name" value="COPROPORPHYRINIGEN III OXIDASE"/>
    <property type="match status" value="1"/>
</dbReference>
<dbReference type="PROSITE" id="PS51918">
    <property type="entry name" value="RADICAL_SAM"/>
    <property type="match status" value="1"/>
</dbReference>
<evidence type="ECO:0000256" key="5">
    <source>
        <dbReference type="ARBA" id="ARBA00022723"/>
    </source>
</evidence>
<keyword evidence="3 9" id="KW-0349">Heme</keyword>
<keyword evidence="9" id="KW-0004">4Fe-4S</keyword>
<dbReference type="SMART" id="SM00729">
    <property type="entry name" value="Elp3"/>
    <property type="match status" value="1"/>
</dbReference>
<dbReference type="PANTHER" id="PTHR13932:SF5">
    <property type="entry name" value="RADICAL S-ADENOSYL METHIONINE DOMAIN-CONTAINING PROTEIN 1, MITOCHONDRIAL"/>
    <property type="match status" value="1"/>
</dbReference>
<evidence type="ECO:0000256" key="6">
    <source>
        <dbReference type="ARBA" id="ARBA00023004"/>
    </source>
</evidence>
<sequence>MKKELELYVHIPFCVKKCAYCDFLSFSAKQEEVSAYVEALAEEIKGKKEQFSDYCVTTIFLGGGTPSILEGVYTASIFRALRESFDIAENAEITMEVNPGTVSEEKINMWKTCGVNRLSIGLQSVDDGELKMLGRIHTYDEFLTTWKMVRKAGFHNVNIDLISAIPGQTKKSWETTLRTVAQLQPEHISAYSLIIEEGTVFGTIYGEDGERICQKELLSRESSMPEVSDKDGNIRKDRQILPLPDEDTERAIYEITEKILREYGYERYEISNYAKPGYECRHNLGYWERREYLGLGLGASSLIAEHRFCNTDKMDVYIRLNKTVDPDGKKEESKKAVWEKAEEVSVLSVQEQMEEFMFLGLRKTDGVSEKSFFETFGVQIDTVYGETIGKLEKERLLIKEKGQIRLTERGVDISNYVMSEFLF</sequence>
<dbReference type="InterPro" id="IPR006638">
    <property type="entry name" value="Elp3/MiaA/NifB-like_rSAM"/>
</dbReference>
<evidence type="ECO:0000256" key="7">
    <source>
        <dbReference type="ARBA" id="ARBA00023014"/>
    </source>
</evidence>
<comment type="function">
    <text evidence="9">Probably acts as a heme chaperone, transferring heme to an unknown acceptor. Binds one molecule of heme per monomer, possibly covalently. Binds 1 [4Fe-4S] cluster. The cluster is coordinated with 3 cysteines and an exchangeable S-adenosyl-L-methionine.</text>
</comment>
<dbReference type="AlphaFoldDB" id="A0A174A6Z6"/>
<evidence type="ECO:0000256" key="1">
    <source>
        <dbReference type="ARBA" id="ARBA00006100"/>
    </source>
</evidence>
<dbReference type="Proteomes" id="UP000095787">
    <property type="component" value="Unassembled WGS sequence"/>
</dbReference>
<evidence type="ECO:0000313" key="11">
    <source>
        <dbReference type="EMBL" id="CUN83669.1"/>
    </source>
</evidence>
<dbReference type="SFLD" id="SFLDF00288">
    <property type="entry name" value="HemN-like__clustered_with_nucl"/>
    <property type="match status" value="1"/>
</dbReference>
<dbReference type="InterPro" id="IPR034505">
    <property type="entry name" value="Coproporphyrinogen-III_oxidase"/>
</dbReference>
<dbReference type="Pfam" id="PF04055">
    <property type="entry name" value="Radical_SAM"/>
    <property type="match status" value="1"/>
</dbReference>
<reference evidence="11 13" key="1">
    <citation type="submission" date="2015-09" db="EMBL/GenBank/DDBJ databases">
        <authorList>
            <consortium name="Pathogen Informatics"/>
        </authorList>
    </citation>
    <scope>NUCLEOTIDE SEQUENCE [LARGE SCALE GENOMIC DNA]</scope>
    <source>
        <strain evidence="11 13">2789STDY5834841</strain>
    </source>
</reference>
<dbReference type="SFLD" id="SFLDG01065">
    <property type="entry name" value="anaerobic_coproporphyrinogen-I"/>
    <property type="match status" value="1"/>
</dbReference>
<comment type="subcellular location">
    <subcellularLocation>
        <location evidence="9">Cytoplasm</location>
    </subcellularLocation>
</comment>
<dbReference type="RefSeq" id="WP_004845691.1">
    <property type="nucleotide sequence ID" value="NZ_AP028249.1"/>
</dbReference>
<keyword evidence="9" id="KW-0963">Cytoplasm</keyword>
<comment type="similarity">
    <text evidence="1">Belongs to the anaerobic coproporphyrinogen-III oxidase family. HemW subfamily.</text>
</comment>
<dbReference type="GO" id="GO:0006779">
    <property type="term" value="P:porphyrin-containing compound biosynthetic process"/>
    <property type="evidence" value="ECO:0007669"/>
    <property type="project" value="InterPro"/>
</dbReference>
<dbReference type="SUPFAM" id="SSF102114">
    <property type="entry name" value="Radical SAM enzymes"/>
    <property type="match status" value="1"/>
</dbReference>
<dbReference type="NCBIfam" id="TIGR00539">
    <property type="entry name" value="hemN_rel"/>
    <property type="match status" value="1"/>
</dbReference>
<dbReference type="SFLD" id="SFLDG01082">
    <property type="entry name" value="B12-binding_domain_containing"/>
    <property type="match status" value="1"/>
</dbReference>
<evidence type="ECO:0000256" key="3">
    <source>
        <dbReference type="ARBA" id="ARBA00022617"/>
    </source>
</evidence>
<keyword evidence="11" id="KW-0560">Oxidoreductase</keyword>
<organism evidence="11 13">
    <name type="scientific">[Ruminococcus] torques</name>
    <dbReference type="NCBI Taxonomy" id="33039"/>
    <lineage>
        <taxon>Bacteria</taxon>
        <taxon>Bacillati</taxon>
        <taxon>Bacillota</taxon>
        <taxon>Clostridia</taxon>
        <taxon>Lachnospirales</taxon>
        <taxon>Lachnospiraceae</taxon>
        <taxon>Mediterraneibacter</taxon>
    </lineage>
</organism>
<dbReference type="Gene3D" id="3.20.20.70">
    <property type="entry name" value="Aldolase class I"/>
    <property type="match status" value="1"/>
</dbReference>
<dbReference type="GO" id="GO:0004109">
    <property type="term" value="F:coproporphyrinogen oxidase activity"/>
    <property type="evidence" value="ECO:0007669"/>
    <property type="project" value="InterPro"/>
</dbReference>